<protein>
    <submittedName>
        <fullName evidence="5">2-dehydro-3-deoxyglucarate aldolase</fullName>
    </submittedName>
</protein>
<dbReference type="InterPro" id="IPR015813">
    <property type="entry name" value="Pyrv/PenolPyrv_kinase-like_dom"/>
</dbReference>
<keyword evidence="6" id="KW-1185">Reference proteome</keyword>
<dbReference type="Proteomes" id="UP000488299">
    <property type="component" value="Unassembled WGS sequence"/>
</dbReference>
<dbReference type="EMBL" id="WELI01000012">
    <property type="protein sequence ID" value="KAB7727124.1"/>
    <property type="molecule type" value="Genomic_DNA"/>
</dbReference>
<proteinExistence type="inferred from homology"/>
<dbReference type="GO" id="GO:0016832">
    <property type="term" value="F:aldehyde-lyase activity"/>
    <property type="evidence" value="ECO:0007669"/>
    <property type="project" value="TreeGrafter"/>
</dbReference>
<feature type="domain" description="HpcH/HpaI aldolase/citrate lyase" evidence="4">
    <location>
        <begin position="20"/>
        <end position="235"/>
    </location>
</feature>
<accession>A0A7J5TTN9</accession>
<evidence type="ECO:0000313" key="6">
    <source>
        <dbReference type="Proteomes" id="UP000488299"/>
    </source>
</evidence>
<dbReference type="InterPro" id="IPR005000">
    <property type="entry name" value="Aldolase/citrate-lyase_domain"/>
</dbReference>
<reference evidence="5 6" key="1">
    <citation type="submission" date="2019-10" db="EMBL/GenBank/DDBJ databases">
        <title>Rudanella paleaurantiibacter sp. nov., isolated from sludge.</title>
        <authorList>
            <person name="Xu S.Q."/>
        </authorList>
    </citation>
    <scope>NUCLEOTIDE SEQUENCE [LARGE SCALE GENOMIC DNA]</scope>
    <source>
        <strain evidence="5 6">HX-22-17</strain>
    </source>
</reference>
<evidence type="ECO:0000256" key="1">
    <source>
        <dbReference type="ARBA" id="ARBA00005568"/>
    </source>
</evidence>
<name>A0A7J5TTN9_9BACT</name>
<dbReference type="AlphaFoldDB" id="A0A7J5TTN9"/>
<dbReference type="Pfam" id="PF03328">
    <property type="entry name" value="HpcH_HpaI"/>
    <property type="match status" value="1"/>
</dbReference>
<dbReference type="SUPFAM" id="SSF51621">
    <property type="entry name" value="Phosphoenolpyruvate/pyruvate domain"/>
    <property type="match status" value="1"/>
</dbReference>
<evidence type="ECO:0000259" key="4">
    <source>
        <dbReference type="Pfam" id="PF03328"/>
    </source>
</evidence>
<dbReference type="PANTHER" id="PTHR30502:SF0">
    <property type="entry name" value="PHOSPHOENOLPYRUVATE CARBOXYLASE FAMILY PROTEIN"/>
    <property type="match status" value="1"/>
</dbReference>
<comment type="caution">
    <text evidence="5">The sequence shown here is derived from an EMBL/GenBank/DDBJ whole genome shotgun (WGS) entry which is preliminary data.</text>
</comment>
<dbReference type="RefSeq" id="WP_152126584.1">
    <property type="nucleotide sequence ID" value="NZ_WELI01000012.1"/>
</dbReference>
<gene>
    <name evidence="5" type="ORF">F5984_23095</name>
</gene>
<sequence length="253" mass="27044">MKPSFVQKLQSGKPLLGTLVSLPTPEIAEILSSVGFDWLFIDMEHSTLSPLDVQRQLQAIRGDCHGLVRVAENNPVCLKQALDVGADGLIIPSVNTADEARQAVAGAKYPPVGTRSVGIGRAHGYGSRFAEYVREANAHTAVIIQIEHIRAVENLDAILAVEGIDGVFIGPYDLSGSLNRLGEVGHSDVQNAIQTIKKGCRQHGIPAGIFTLQPESVKTELESGTQFVAVGTDASFLWKSGQVLVDTFRASHG</sequence>
<dbReference type="InterPro" id="IPR050251">
    <property type="entry name" value="HpcH-HpaI_aldolase"/>
</dbReference>
<dbReference type="InterPro" id="IPR040442">
    <property type="entry name" value="Pyrv_kinase-like_dom_sf"/>
</dbReference>
<keyword evidence="2" id="KW-0479">Metal-binding</keyword>
<evidence type="ECO:0000313" key="5">
    <source>
        <dbReference type="EMBL" id="KAB7727124.1"/>
    </source>
</evidence>
<dbReference type="PANTHER" id="PTHR30502">
    <property type="entry name" value="2-KETO-3-DEOXY-L-RHAMNONATE ALDOLASE"/>
    <property type="match status" value="1"/>
</dbReference>
<evidence type="ECO:0000256" key="2">
    <source>
        <dbReference type="ARBA" id="ARBA00022723"/>
    </source>
</evidence>
<comment type="similarity">
    <text evidence="1">Belongs to the HpcH/HpaI aldolase family.</text>
</comment>
<organism evidence="5 6">
    <name type="scientific">Rudanella paleaurantiibacter</name>
    <dbReference type="NCBI Taxonomy" id="2614655"/>
    <lineage>
        <taxon>Bacteria</taxon>
        <taxon>Pseudomonadati</taxon>
        <taxon>Bacteroidota</taxon>
        <taxon>Cytophagia</taxon>
        <taxon>Cytophagales</taxon>
        <taxon>Cytophagaceae</taxon>
        <taxon>Rudanella</taxon>
    </lineage>
</organism>
<evidence type="ECO:0000256" key="3">
    <source>
        <dbReference type="ARBA" id="ARBA00023239"/>
    </source>
</evidence>
<dbReference type="GO" id="GO:0005737">
    <property type="term" value="C:cytoplasm"/>
    <property type="evidence" value="ECO:0007669"/>
    <property type="project" value="TreeGrafter"/>
</dbReference>
<keyword evidence="3" id="KW-0456">Lyase</keyword>
<dbReference type="Gene3D" id="3.20.20.60">
    <property type="entry name" value="Phosphoenolpyruvate-binding domains"/>
    <property type="match status" value="1"/>
</dbReference>
<dbReference type="GO" id="GO:0046872">
    <property type="term" value="F:metal ion binding"/>
    <property type="evidence" value="ECO:0007669"/>
    <property type="project" value="UniProtKB-KW"/>
</dbReference>